<proteinExistence type="inferred from homology"/>
<dbReference type="GO" id="GO:0005840">
    <property type="term" value="C:ribosome"/>
    <property type="evidence" value="ECO:0007669"/>
    <property type="project" value="UniProtKB-KW"/>
</dbReference>
<dbReference type="InterPro" id="IPR014721">
    <property type="entry name" value="Ribsml_uS5_D2-typ_fold_subgr"/>
</dbReference>
<dbReference type="GO" id="GO:0019843">
    <property type="term" value="F:rRNA binding"/>
    <property type="evidence" value="ECO:0007669"/>
    <property type="project" value="UniProtKB-KW"/>
</dbReference>
<keyword evidence="3" id="KW-0699">rRNA-binding</keyword>
<dbReference type="GO" id="GO:0006412">
    <property type="term" value="P:translation"/>
    <property type="evidence" value="ECO:0007669"/>
    <property type="project" value="InterPro"/>
</dbReference>
<comment type="subcellular location">
    <subcellularLocation>
        <location evidence="1">Plastid</location>
    </subcellularLocation>
</comment>
<keyword evidence="6 7" id="KW-0687">Ribonucleoprotein</keyword>
<feature type="domain" description="S5 DRBM" evidence="10">
    <location>
        <begin position="142"/>
        <end position="205"/>
    </location>
</feature>
<keyword evidence="11" id="KW-0934">Plastid</keyword>
<dbReference type="GO" id="GO:0003735">
    <property type="term" value="F:structural constituent of ribosome"/>
    <property type="evidence" value="ECO:0007669"/>
    <property type="project" value="UniProtKB-UniRule"/>
</dbReference>
<dbReference type="InterPro" id="IPR000851">
    <property type="entry name" value="Ribosomal_uS5"/>
</dbReference>
<keyword evidence="4" id="KW-0694">RNA-binding</keyword>
<comment type="similarity">
    <text evidence="2 8">Belongs to the universal ribosomal protein uS5 family.</text>
</comment>
<organism evidence="11">
    <name type="scientific">Spumella sp. NIES-1846</name>
    <dbReference type="NCBI Taxonomy" id="2490549"/>
    <lineage>
        <taxon>Eukaryota</taxon>
        <taxon>Sar</taxon>
        <taxon>Stramenopiles</taxon>
        <taxon>Ochrophyta</taxon>
        <taxon>Chrysophyceae</taxon>
        <taxon>Chromulinales</taxon>
        <taxon>Chromulinaceae</taxon>
        <taxon>Spumella</taxon>
    </lineage>
</organism>
<accession>A0A455RFQ9</accession>
<evidence type="ECO:0000256" key="2">
    <source>
        <dbReference type="ARBA" id="ARBA00008945"/>
    </source>
</evidence>
<evidence type="ECO:0000256" key="9">
    <source>
        <dbReference type="SAM" id="MobiDB-lite"/>
    </source>
</evidence>
<dbReference type="FunFam" id="3.30.230.10:FF:000002">
    <property type="entry name" value="30S ribosomal protein S5"/>
    <property type="match status" value="1"/>
</dbReference>
<evidence type="ECO:0000256" key="7">
    <source>
        <dbReference type="PROSITE-ProRule" id="PRU00268"/>
    </source>
</evidence>
<evidence type="ECO:0000256" key="4">
    <source>
        <dbReference type="ARBA" id="ARBA00022884"/>
    </source>
</evidence>
<evidence type="ECO:0000256" key="6">
    <source>
        <dbReference type="ARBA" id="ARBA00023274"/>
    </source>
</evidence>
<sequence length="296" mass="34483">MFKKKLYLFMNINNLNNSYTLVDNFNNINNLNIDYTFLENYKIDNTFLDNYKIDYTFLEDNSDFKFISDINIITDFKNNIVKEIKIKENYFNNNEFNDNKIENDYNDKNDNENNEIIDDDEIDDDEKIDNTNLDNLEDDERDFQKILEVKRVTKVVQGGKRLIFRIITVIGDTINKVGLGIGRSTLYNRALQNSITHAQSNLFIVPKTYNNSISIICKQTYGNTLLYFHPAPNNTGVIAGSCVKIILELAGFKNIYVKQHGSNNILNNARATILALKKLLKKYFFYENTIITETEM</sequence>
<reference evidence="11" key="1">
    <citation type="journal article" date="2019" name="Proc. Natl. Acad. Sci. U.S.A.">
        <title>Principles of plastid reductive evolution illuminated by nonphotosynthetic chrysophytes.</title>
        <authorList>
            <person name="Dorrell R.G."/>
            <person name="Azuma T."/>
            <person name="Nomura M."/>
            <person name="Audren de Kerdre G."/>
            <person name="Paoli L."/>
            <person name="Yang S."/>
            <person name="Bowler C."/>
            <person name="Ishii K."/>
            <person name="Miyashita H."/>
            <person name="Gile G.H."/>
            <person name="Kamikawa R."/>
        </authorList>
    </citation>
    <scope>NUCLEOTIDE SEQUENCE</scope>
    <source>
        <strain evidence="11">NIES-1846</strain>
    </source>
</reference>
<dbReference type="GO" id="GO:1990904">
    <property type="term" value="C:ribonucleoprotein complex"/>
    <property type="evidence" value="ECO:0007669"/>
    <property type="project" value="UniProtKB-UniRule"/>
</dbReference>
<dbReference type="Gene3D" id="3.30.230.10">
    <property type="match status" value="1"/>
</dbReference>
<gene>
    <name evidence="11" type="primary">rps5</name>
</gene>
<evidence type="ECO:0000256" key="5">
    <source>
        <dbReference type="ARBA" id="ARBA00022980"/>
    </source>
</evidence>
<dbReference type="SUPFAM" id="SSF54211">
    <property type="entry name" value="Ribosomal protein S5 domain 2-like"/>
    <property type="match status" value="1"/>
</dbReference>
<dbReference type="InterPro" id="IPR013810">
    <property type="entry name" value="Ribosomal_uS5_N"/>
</dbReference>
<feature type="compositionally biased region" description="Basic and acidic residues" evidence="9">
    <location>
        <begin position="102"/>
        <end position="111"/>
    </location>
</feature>
<dbReference type="PANTHER" id="PTHR48432:SF1">
    <property type="entry name" value="S5 DRBM DOMAIN-CONTAINING PROTEIN"/>
    <property type="match status" value="1"/>
</dbReference>
<geneLocation type="plastid" evidence="11"/>
<dbReference type="SUPFAM" id="SSF54768">
    <property type="entry name" value="dsRNA-binding domain-like"/>
    <property type="match status" value="1"/>
</dbReference>
<keyword evidence="5 7" id="KW-0689">Ribosomal protein</keyword>
<evidence type="ECO:0000256" key="8">
    <source>
        <dbReference type="RuleBase" id="RU003823"/>
    </source>
</evidence>
<dbReference type="Pfam" id="PF03719">
    <property type="entry name" value="Ribosomal_S5_C"/>
    <property type="match status" value="1"/>
</dbReference>
<dbReference type="Pfam" id="PF00333">
    <property type="entry name" value="Ribosomal_S5"/>
    <property type="match status" value="1"/>
</dbReference>
<evidence type="ECO:0000313" key="11">
    <source>
        <dbReference type="EMBL" id="BBH43084.1"/>
    </source>
</evidence>
<protein>
    <submittedName>
        <fullName evidence="11">Ribosomal protein S5</fullName>
    </submittedName>
</protein>
<evidence type="ECO:0000256" key="1">
    <source>
        <dbReference type="ARBA" id="ARBA00004474"/>
    </source>
</evidence>
<dbReference type="GO" id="GO:0009536">
    <property type="term" value="C:plastid"/>
    <property type="evidence" value="ECO:0007669"/>
    <property type="project" value="UniProtKB-SubCell"/>
</dbReference>
<dbReference type="AlphaFoldDB" id="A0A455RFQ9"/>
<dbReference type="Gene3D" id="3.30.160.20">
    <property type="match status" value="1"/>
</dbReference>
<dbReference type="InterPro" id="IPR005324">
    <property type="entry name" value="Ribosomal_uS5_C"/>
</dbReference>
<dbReference type="EMBL" id="AP019363">
    <property type="protein sequence ID" value="BBH43084.1"/>
    <property type="molecule type" value="Genomic_DNA"/>
</dbReference>
<dbReference type="PROSITE" id="PS50881">
    <property type="entry name" value="S5_DSRBD"/>
    <property type="match status" value="1"/>
</dbReference>
<feature type="compositionally biased region" description="Acidic residues" evidence="9">
    <location>
        <begin position="112"/>
        <end position="127"/>
    </location>
</feature>
<evidence type="ECO:0000259" key="10">
    <source>
        <dbReference type="PROSITE" id="PS50881"/>
    </source>
</evidence>
<dbReference type="InterPro" id="IPR020568">
    <property type="entry name" value="Ribosomal_Su5_D2-typ_SF"/>
</dbReference>
<evidence type="ECO:0000256" key="3">
    <source>
        <dbReference type="ARBA" id="ARBA00022730"/>
    </source>
</evidence>
<feature type="region of interest" description="Disordered" evidence="9">
    <location>
        <begin position="102"/>
        <end position="133"/>
    </location>
</feature>
<dbReference type="PANTHER" id="PTHR48432">
    <property type="entry name" value="S5 DRBM DOMAIN-CONTAINING PROTEIN"/>
    <property type="match status" value="1"/>
</dbReference>
<name>A0A455RFQ9_9STRA</name>